<protein>
    <recommendedName>
        <fullName evidence="3">DAGKc domain-containing protein</fullName>
    </recommendedName>
</protein>
<reference evidence="1" key="1">
    <citation type="submission" date="2020-08" db="EMBL/GenBank/DDBJ databases">
        <title>Whole genome shotgun sequence of Polymorphospora rubra NBRC 101157.</title>
        <authorList>
            <person name="Komaki H."/>
            <person name="Tamura T."/>
        </authorList>
    </citation>
    <scope>NUCLEOTIDE SEQUENCE</scope>
    <source>
        <strain evidence="1">NBRC 101157</strain>
    </source>
</reference>
<evidence type="ECO:0000313" key="2">
    <source>
        <dbReference type="Proteomes" id="UP000680866"/>
    </source>
</evidence>
<gene>
    <name evidence="1" type="ORF">Prubr_23540</name>
</gene>
<dbReference type="AlphaFoldDB" id="A0A810N0L7"/>
<dbReference type="EMBL" id="AP023359">
    <property type="protein sequence ID" value="BCJ65333.1"/>
    <property type="molecule type" value="Genomic_DNA"/>
</dbReference>
<evidence type="ECO:0000313" key="1">
    <source>
        <dbReference type="EMBL" id="BCJ65333.1"/>
    </source>
</evidence>
<dbReference type="Gene3D" id="3.40.50.10330">
    <property type="entry name" value="Probable inorganic polyphosphate/atp-NAD kinase, domain 1"/>
    <property type="match status" value="1"/>
</dbReference>
<dbReference type="RefSeq" id="WP_212824731.1">
    <property type="nucleotide sequence ID" value="NZ_AP023359.1"/>
</dbReference>
<dbReference type="KEGG" id="pry:Prubr_23540"/>
<dbReference type="InterPro" id="IPR016064">
    <property type="entry name" value="NAD/diacylglycerol_kinase_sf"/>
</dbReference>
<accession>A0A810N0L7</accession>
<sequence length="328" mass="34380">MYDVVLLTLGAADDQKAACGTGGGCCGGASEPGGDECAETPRVPVLNCADALTTAGARVTMVTAHSDAEIDAVLARLDGPARPDGLDWPDGDAKTRLIIATASDSQLRAVMRRMVRRYAPPPSRRPADLAANRTLPDLPAIGILPLDPARGADQRDLAAQLGLPRDPAAVAAAVLGDRVRRLDLLRNDGGSVTLDGALLGGADEAGRPLAWRGRVEVDDTVLSNGDEPLLACAIGNAAGYATLSDVTLLSRADPADGLIEVAVAVPVTVRSRWRRSRVRLEVRRARGRATAVVPRDGEVPYLDDGVAGELGRKRSWWIEPAAWAVYPG</sequence>
<proteinExistence type="predicted"/>
<dbReference type="SUPFAM" id="SSF111331">
    <property type="entry name" value="NAD kinase/diacylglycerol kinase-like"/>
    <property type="match status" value="1"/>
</dbReference>
<name>A0A810N0L7_9ACTN</name>
<dbReference type="InterPro" id="IPR017438">
    <property type="entry name" value="ATP-NAD_kinase_N"/>
</dbReference>
<evidence type="ECO:0008006" key="3">
    <source>
        <dbReference type="Google" id="ProtNLM"/>
    </source>
</evidence>
<organism evidence="1 2">
    <name type="scientific">Polymorphospora rubra</name>
    <dbReference type="NCBI Taxonomy" id="338584"/>
    <lineage>
        <taxon>Bacteria</taxon>
        <taxon>Bacillati</taxon>
        <taxon>Actinomycetota</taxon>
        <taxon>Actinomycetes</taxon>
        <taxon>Micromonosporales</taxon>
        <taxon>Micromonosporaceae</taxon>
        <taxon>Polymorphospora</taxon>
    </lineage>
</organism>
<dbReference type="Proteomes" id="UP000680866">
    <property type="component" value="Chromosome"/>
</dbReference>
<keyword evidence="2" id="KW-1185">Reference proteome</keyword>